<organism evidence="2 3">
    <name type="scientific">Kineosporia babensis</name>
    <dbReference type="NCBI Taxonomy" id="499548"/>
    <lineage>
        <taxon>Bacteria</taxon>
        <taxon>Bacillati</taxon>
        <taxon>Actinomycetota</taxon>
        <taxon>Actinomycetes</taxon>
        <taxon>Kineosporiales</taxon>
        <taxon>Kineosporiaceae</taxon>
        <taxon>Kineosporia</taxon>
    </lineage>
</organism>
<dbReference type="EMBL" id="JAJOMB010000001">
    <property type="protein sequence ID" value="MCD5309769.1"/>
    <property type="molecule type" value="Genomic_DNA"/>
</dbReference>
<feature type="transmembrane region" description="Helical" evidence="1">
    <location>
        <begin position="213"/>
        <end position="234"/>
    </location>
</feature>
<keyword evidence="1" id="KW-1133">Transmembrane helix</keyword>
<dbReference type="Pfam" id="PF09819">
    <property type="entry name" value="ABC_cobalt"/>
    <property type="match status" value="1"/>
</dbReference>
<feature type="transmembrane region" description="Helical" evidence="1">
    <location>
        <begin position="74"/>
        <end position="97"/>
    </location>
</feature>
<feature type="transmembrane region" description="Helical" evidence="1">
    <location>
        <begin position="181"/>
        <end position="201"/>
    </location>
</feature>
<feature type="transmembrane region" description="Helical" evidence="1">
    <location>
        <begin position="109"/>
        <end position="128"/>
    </location>
</feature>
<feature type="transmembrane region" description="Helical" evidence="1">
    <location>
        <begin position="140"/>
        <end position="161"/>
    </location>
</feature>
<keyword evidence="1" id="KW-0812">Transmembrane</keyword>
<feature type="transmembrane region" description="Helical" evidence="1">
    <location>
        <begin position="47"/>
        <end position="67"/>
    </location>
</feature>
<reference evidence="2" key="1">
    <citation type="submission" date="2021-11" db="EMBL/GenBank/DDBJ databases">
        <title>Streptomyces corallinus and Kineosporia corallina sp. nov., two new coral-derived marine actinobacteria.</title>
        <authorList>
            <person name="Buangrab K."/>
            <person name="Sutthacheep M."/>
            <person name="Yeemin T."/>
            <person name="Harunari E."/>
            <person name="Igarashi Y."/>
            <person name="Sripreechasak P."/>
            <person name="Kanchanasin P."/>
            <person name="Tanasupawat S."/>
            <person name="Phongsopitanun W."/>
        </authorList>
    </citation>
    <scope>NUCLEOTIDE SEQUENCE</scope>
    <source>
        <strain evidence="2">JCM 31032</strain>
    </source>
</reference>
<protein>
    <submittedName>
        <fullName evidence="2">ECF transporter S component</fullName>
    </submittedName>
</protein>
<comment type="caution">
    <text evidence="2">The sequence shown here is derived from an EMBL/GenBank/DDBJ whole genome shotgun (WGS) entry which is preliminary data.</text>
</comment>
<proteinExistence type="predicted"/>
<keyword evidence="3" id="KW-1185">Reference proteome</keyword>
<keyword evidence="1" id="KW-0472">Membrane</keyword>
<dbReference type="RefSeq" id="WP_231438687.1">
    <property type="nucleotide sequence ID" value="NZ_JAJOMB010000001.1"/>
</dbReference>
<evidence type="ECO:0000313" key="2">
    <source>
        <dbReference type="EMBL" id="MCD5309769.1"/>
    </source>
</evidence>
<feature type="transmembrane region" description="Helical" evidence="1">
    <location>
        <begin position="15"/>
        <end position="35"/>
    </location>
</feature>
<sequence length="256" mass="26116">MNQKEPEKPWNGPRLYVAVGAVALGVLIYLIGLPGSVSLFGTPLADLTVPIALFVGTAGVAITASTAKAGRWRVVDIVVASVLGVAGGLIFAAWNVASTPLREAMVPPVSALVVGVWLFPAVLGALVVRRPGAAVYTELVAASLSALVGNEWGFSTVWYGIVEGMGAEVVFALLLYRSYGLVTSLLAGAGAGVAVGLLDTVIYYPELAAGTKLVYVVVAMASGVVIAGLGSWLLTQALARTGALAPLASGRTAERV</sequence>
<evidence type="ECO:0000256" key="1">
    <source>
        <dbReference type="SAM" id="Phobius"/>
    </source>
</evidence>
<dbReference type="AlphaFoldDB" id="A0A9X1N9S1"/>
<dbReference type="InterPro" id="IPR017195">
    <property type="entry name" value="ABC_thiamin-permease_prd"/>
</dbReference>
<accession>A0A9X1N9S1</accession>
<evidence type="ECO:0000313" key="3">
    <source>
        <dbReference type="Proteomes" id="UP001138997"/>
    </source>
</evidence>
<dbReference type="Proteomes" id="UP001138997">
    <property type="component" value="Unassembled WGS sequence"/>
</dbReference>
<gene>
    <name evidence="2" type="ORF">LR394_02590</name>
</gene>
<name>A0A9X1N9S1_9ACTN</name>